<gene>
    <name evidence="1" type="ORF">F4820DRAFT_457208</name>
</gene>
<comment type="caution">
    <text evidence="1">The sequence shown here is derived from an EMBL/GenBank/DDBJ whole genome shotgun (WGS) entry which is preliminary data.</text>
</comment>
<dbReference type="EMBL" id="MU393451">
    <property type="protein sequence ID" value="KAI4867111.1"/>
    <property type="molecule type" value="Genomic_DNA"/>
</dbReference>
<dbReference type="Proteomes" id="UP001497700">
    <property type="component" value="Unassembled WGS sequence"/>
</dbReference>
<accession>A0ACB9Z5M8</accession>
<evidence type="ECO:0000313" key="1">
    <source>
        <dbReference type="EMBL" id="KAI4867111.1"/>
    </source>
</evidence>
<evidence type="ECO:0000313" key="2">
    <source>
        <dbReference type="Proteomes" id="UP001497700"/>
    </source>
</evidence>
<organism evidence="1 2">
    <name type="scientific">Hypoxylon rubiginosum</name>
    <dbReference type="NCBI Taxonomy" id="110542"/>
    <lineage>
        <taxon>Eukaryota</taxon>
        <taxon>Fungi</taxon>
        <taxon>Dikarya</taxon>
        <taxon>Ascomycota</taxon>
        <taxon>Pezizomycotina</taxon>
        <taxon>Sordariomycetes</taxon>
        <taxon>Xylariomycetidae</taxon>
        <taxon>Xylariales</taxon>
        <taxon>Hypoxylaceae</taxon>
        <taxon>Hypoxylon</taxon>
    </lineage>
</organism>
<protein>
    <submittedName>
        <fullName evidence="1">Ankyrin</fullName>
    </submittedName>
</protein>
<keyword evidence="2" id="KW-1185">Reference proteome</keyword>
<reference evidence="1 2" key="1">
    <citation type="journal article" date="2022" name="New Phytol.">
        <title>Ecological generalism drives hyperdiversity of secondary metabolite gene clusters in xylarialean endophytes.</title>
        <authorList>
            <person name="Franco M.E.E."/>
            <person name="Wisecaver J.H."/>
            <person name="Arnold A.E."/>
            <person name="Ju Y.M."/>
            <person name="Slot J.C."/>
            <person name="Ahrendt S."/>
            <person name="Moore L.P."/>
            <person name="Eastman K.E."/>
            <person name="Scott K."/>
            <person name="Konkel Z."/>
            <person name="Mondo S.J."/>
            <person name="Kuo A."/>
            <person name="Hayes R.D."/>
            <person name="Haridas S."/>
            <person name="Andreopoulos B."/>
            <person name="Riley R."/>
            <person name="LaButti K."/>
            <person name="Pangilinan J."/>
            <person name="Lipzen A."/>
            <person name="Amirebrahimi M."/>
            <person name="Yan J."/>
            <person name="Adam C."/>
            <person name="Keymanesh K."/>
            <person name="Ng V."/>
            <person name="Louie K."/>
            <person name="Northen T."/>
            <person name="Drula E."/>
            <person name="Henrissat B."/>
            <person name="Hsieh H.M."/>
            <person name="Youens-Clark K."/>
            <person name="Lutzoni F."/>
            <person name="Miadlikowska J."/>
            <person name="Eastwood D.C."/>
            <person name="Hamelin R.C."/>
            <person name="Grigoriev I.V."/>
            <person name="U'Ren J.M."/>
        </authorList>
    </citation>
    <scope>NUCLEOTIDE SEQUENCE [LARGE SCALE GENOMIC DNA]</scope>
    <source>
        <strain evidence="1 2">CBS 119005</strain>
    </source>
</reference>
<sequence>MESDQLLVSTNTTSLSEKDWDELIDFIREKFLVKNRGIKDVFESLRQRHPYATNGGFEKNLTPIDWRYIDYSMKERESHQKKSVVIYSGMRLNQDKLKKQLNCNKDVSLSKKYGLHDALYVCTPRAVSPSVVEWPESLPWLQFSKLIFPELLQGLRFLAERETGMAITISPTQHLRPRKKYRPNPSLAWISFKKLAQRSMEIVIGSEELTITLLSSKSVNRIASHLNQLIPTTYPNENLTRAMLLSDGQPHEEQREVLKIILFLVSNHLIMDDELCSAARYIADAQVFVDVCRYSGLAEPHVLAKIVQVSLHNTTLEAVIDLLYEAAVNTETTNIIAALLEVDRRIDADRPIGHVWRALQFAILKDSPELANCVLRHGADANYHGSMRSSPLIVAAFVCPDEASGRFIPLLLQYNAAINEENKLIALHIAIQRGTFSLIDQLHKGGADFTKSCPSHKFISYYRDPFTKCHPYVPFSCHFLEPFNDVTSLGLATSFSRDQYEYSYLRDFSHEERIYDEEIALQLVKHIIRLAGPTFDLDGKLKSDAMIHAASRGYTKVISFLHGIGARVDTRNGYLCPIYAAVNGAHVETYRQLLKLGGAYLKPNVDPGTKALKLLVRLLVKSGVDVNLLSEIDNLQPMNMTGSRTRSPLGNAILYDYSDVALLLLDMGATATRDDLSQAIRHGDHRVVSRLLDQLPTSEVNIVECELCHSIRDRYEGYALNILGLNIPIRREKALRLALEYGQLNVAVKLVESGARLTVPQLIWAFRILGGSTLRTWVKSLALTLTGERGHDGRTLLESAILSGNVDVVNFALSLEPLAYDSGTLCAAVLAAARSIAGMEEILHKILQMRELEDRQVFCFDPILENTAICIAAYYRRLDIVLHLQKYSNHETNAAVLPQDAYPWPRNAKTPCPIDYSETLGHYFSMKLDGIRDLPWYNWHCPNRMLVSPIFFAVKNRSEIVMERLLRMKYRPDAYSLHEAVSQHVPFDLASRLIKECTDIDGAQCTGGAYHSIPIYTAARFGRLDLVKEMLNNGAELNAAPWRERNSEFAKSIQPGRSEIVDFLLRNGIDIKDIPRLRFRGYLGIMRSILEYGANPDVARAVTRPAIEAAARFGRLDSVQLLLDHGVAREGRGKLNYILAVHHAMRAGHSAIVRLLKSRQPWTDEDEQLLHHVKQDYRDCSKIVVIYHGIDTEEEVAELLAFLETTRLGGKPMVTDLGKRVSCILIVNPHLPA</sequence>
<proteinExistence type="predicted"/>
<name>A0ACB9Z5M8_9PEZI</name>